<gene>
    <name evidence="7" type="ORF">BAL341_2968</name>
</gene>
<evidence type="ECO:0000259" key="6">
    <source>
        <dbReference type="Pfam" id="PF00413"/>
    </source>
</evidence>
<reference evidence="7" key="1">
    <citation type="submission" date="2019-04" db="EMBL/GenBank/DDBJ databases">
        <authorList>
            <person name="Brambilla D."/>
        </authorList>
    </citation>
    <scope>NUCLEOTIDE SEQUENCE</scope>
    <source>
        <strain evidence="7">BAL1</strain>
    </source>
</reference>
<accession>A0A486XVY7</accession>
<protein>
    <recommendedName>
        <fullName evidence="6">Peptidase M10 metallopeptidase domain-containing protein</fullName>
    </recommendedName>
</protein>
<evidence type="ECO:0000256" key="4">
    <source>
        <dbReference type="ARBA" id="ARBA00022833"/>
    </source>
</evidence>
<evidence type="ECO:0000256" key="3">
    <source>
        <dbReference type="ARBA" id="ARBA00022801"/>
    </source>
</evidence>
<name>A0A486XVY7_9GAMM</name>
<feature type="coiled-coil region" evidence="5">
    <location>
        <begin position="174"/>
        <end position="208"/>
    </location>
</feature>
<keyword evidence="3" id="KW-0378">Hydrolase</keyword>
<dbReference type="GO" id="GO:0031012">
    <property type="term" value="C:extracellular matrix"/>
    <property type="evidence" value="ECO:0007669"/>
    <property type="project" value="InterPro"/>
</dbReference>
<keyword evidence="4" id="KW-0862">Zinc</keyword>
<dbReference type="InterPro" id="IPR021190">
    <property type="entry name" value="Pept_M10A"/>
</dbReference>
<dbReference type="Pfam" id="PF00413">
    <property type="entry name" value="Peptidase_M10"/>
    <property type="match status" value="1"/>
</dbReference>
<dbReference type="EMBL" id="CAAJGR010000009">
    <property type="protein sequence ID" value="VHO05885.1"/>
    <property type="molecule type" value="Genomic_DNA"/>
</dbReference>
<evidence type="ECO:0000256" key="5">
    <source>
        <dbReference type="SAM" id="Coils"/>
    </source>
</evidence>
<sequence length="307" mass="34981">MKFLLRAVFYTLVIYGSYQLLTLMSKDAPPAQLLQQYADKAMQQYLCQTPVSWRIGQLDPAFNLTLEQAEQAAHNAASEWNQALGRELFRYDSIDGFPINFAYDARQQQLLQQARLQRNLQRYDANIDQRQASLQQQALQLSQRQSQFEQQNQQFAADVAAFEREAQQTNSANRSMLQQQQKQLLQRQQQLAQQAEQLNEQQQGLLREQRYLNDTVADRNALLPEQPPQIAAAEVGVMQIAGRERSMTIFAYTSTTTLELTLLHEFGHALGLGHTDSPSSAMYYALSAQQGALTEQDIQALKQQCGF</sequence>
<keyword evidence="1" id="KW-0645">Protease</keyword>
<dbReference type="GO" id="GO:0006508">
    <property type="term" value="P:proteolysis"/>
    <property type="evidence" value="ECO:0007669"/>
    <property type="project" value="UniProtKB-KW"/>
</dbReference>
<dbReference type="InterPro" id="IPR024079">
    <property type="entry name" value="MetalloPept_cat_dom_sf"/>
</dbReference>
<evidence type="ECO:0000256" key="1">
    <source>
        <dbReference type="ARBA" id="ARBA00022670"/>
    </source>
</evidence>
<dbReference type="Gene3D" id="3.40.390.10">
    <property type="entry name" value="Collagenase (Catalytic Domain)"/>
    <property type="match status" value="1"/>
</dbReference>
<keyword evidence="2" id="KW-0479">Metal-binding</keyword>
<dbReference type="GO" id="GO:0008270">
    <property type="term" value="F:zinc ion binding"/>
    <property type="evidence" value="ECO:0007669"/>
    <property type="project" value="InterPro"/>
</dbReference>
<dbReference type="InterPro" id="IPR001818">
    <property type="entry name" value="Pept_M10_metallopeptidase"/>
</dbReference>
<evidence type="ECO:0000256" key="2">
    <source>
        <dbReference type="ARBA" id="ARBA00022723"/>
    </source>
</evidence>
<dbReference type="GO" id="GO:0004222">
    <property type="term" value="F:metalloendopeptidase activity"/>
    <property type="evidence" value="ECO:0007669"/>
    <property type="project" value="InterPro"/>
</dbReference>
<evidence type="ECO:0000313" key="7">
    <source>
        <dbReference type="EMBL" id="VHO05885.1"/>
    </source>
</evidence>
<dbReference type="PRINTS" id="PR00138">
    <property type="entry name" value="MATRIXIN"/>
</dbReference>
<dbReference type="SUPFAM" id="SSF55486">
    <property type="entry name" value="Metalloproteases ('zincins'), catalytic domain"/>
    <property type="match status" value="1"/>
</dbReference>
<organism evidence="7">
    <name type="scientific">Rheinheimera sp. BAL341</name>
    <dbReference type="NCBI Taxonomy" id="1708203"/>
    <lineage>
        <taxon>Bacteria</taxon>
        <taxon>Pseudomonadati</taxon>
        <taxon>Pseudomonadota</taxon>
        <taxon>Gammaproteobacteria</taxon>
        <taxon>Chromatiales</taxon>
        <taxon>Chromatiaceae</taxon>
        <taxon>Rheinheimera</taxon>
    </lineage>
</organism>
<proteinExistence type="predicted"/>
<dbReference type="AlphaFoldDB" id="A0A486XVY7"/>
<feature type="domain" description="Peptidase M10 metallopeptidase" evidence="6">
    <location>
        <begin position="154"/>
        <end position="303"/>
    </location>
</feature>
<keyword evidence="5" id="KW-0175">Coiled coil</keyword>